<protein>
    <submittedName>
        <fullName evidence="1">Uncharacterized protein</fullName>
    </submittedName>
</protein>
<comment type="caution">
    <text evidence="1">The sequence shown here is derived from an EMBL/GenBank/DDBJ whole genome shotgun (WGS) entry which is preliminary data.</text>
</comment>
<proteinExistence type="predicted"/>
<gene>
    <name evidence="1" type="ORF">S03H2_44537</name>
</gene>
<organism evidence="1">
    <name type="scientific">marine sediment metagenome</name>
    <dbReference type="NCBI Taxonomy" id="412755"/>
    <lineage>
        <taxon>unclassified sequences</taxon>
        <taxon>metagenomes</taxon>
        <taxon>ecological metagenomes</taxon>
    </lineage>
</organism>
<name>X1ICY9_9ZZZZ</name>
<accession>X1ICY9</accession>
<feature type="non-terminal residue" evidence="1">
    <location>
        <position position="76"/>
    </location>
</feature>
<dbReference type="AlphaFoldDB" id="X1ICY9"/>
<evidence type="ECO:0000313" key="1">
    <source>
        <dbReference type="EMBL" id="GAH63959.1"/>
    </source>
</evidence>
<sequence length="76" mass="8683">MRKNYKLFILVIIFLIVSAQWVIAGSHESCFGWDGDKDAAIAYRDGSFRIRDGKNVKVGFGIYNNPVPMKWYNHSG</sequence>
<reference evidence="1" key="1">
    <citation type="journal article" date="2014" name="Front. Microbiol.">
        <title>High frequency of phylogenetically diverse reductive dehalogenase-homologous genes in deep subseafloor sedimentary metagenomes.</title>
        <authorList>
            <person name="Kawai M."/>
            <person name="Futagami T."/>
            <person name="Toyoda A."/>
            <person name="Takaki Y."/>
            <person name="Nishi S."/>
            <person name="Hori S."/>
            <person name="Arai W."/>
            <person name="Tsubouchi T."/>
            <person name="Morono Y."/>
            <person name="Uchiyama I."/>
            <person name="Ito T."/>
            <person name="Fujiyama A."/>
            <person name="Inagaki F."/>
            <person name="Takami H."/>
        </authorList>
    </citation>
    <scope>NUCLEOTIDE SEQUENCE</scope>
    <source>
        <strain evidence="1">Expedition CK06-06</strain>
    </source>
</reference>
<dbReference type="EMBL" id="BARU01027852">
    <property type="protein sequence ID" value="GAH63959.1"/>
    <property type="molecule type" value="Genomic_DNA"/>
</dbReference>